<feature type="chain" id="PRO_5003293664" evidence="1">
    <location>
        <begin position="25"/>
        <end position="56"/>
    </location>
</feature>
<gene>
    <name evidence="2" type="ORF">PSYJA_19466</name>
</gene>
<organism evidence="2 3">
    <name type="scientific">Pseudomonas syringae pv. japonica str. M301072</name>
    <dbReference type="NCBI Taxonomy" id="629262"/>
    <lineage>
        <taxon>Bacteria</taxon>
        <taxon>Pseudomonadati</taxon>
        <taxon>Pseudomonadota</taxon>
        <taxon>Gammaproteobacteria</taxon>
        <taxon>Pseudomonadales</taxon>
        <taxon>Pseudomonadaceae</taxon>
        <taxon>Pseudomonas</taxon>
        <taxon>Pseudomonas syringae</taxon>
    </lineage>
</organism>
<sequence length="56" mass="5923">MYKKLLPGTLCAAVALGAVSLAQAEGLTLEGKPKIAMVYISPRNDGGWTQAFDEAR</sequence>
<keyword evidence="2" id="KW-0449">Lipoprotein</keyword>
<protein>
    <submittedName>
        <fullName evidence="2">Basic membrane lipoprotein</fullName>
    </submittedName>
</protein>
<feature type="signal peptide" evidence="1">
    <location>
        <begin position="1"/>
        <end position="24"/>
    </location>
</feature>
<feature type="non-terminal residue" evidence="2">
    <location>
        <position position="56"/>
    </location>
</feature>
<comment type="caution">
    <text evidence="2">The sequence shown here is derived from an EMBL/GenBank/DDBJ whole genome shotgun (WGS) entry which is preliminary data.</text>
</comment>
<dbReference type="Proteomes" id="UP000004471">
    <property type="component" value="Unassembled WGS sequence"/>
</dbReference>
<accession>F3FLE9</accession>
<evidence type="ECO:0000313" key="2">
    <source>
        <dbReference type="EMBL" id="EGH31035.1"/>
    </source>
</evidence>
<name>F3FLE9_PSESX</name>
<proteinExistence type="predicted"/>
<dbReference type="HOGENOM" id="CLU_3019134_0_0_6"/>
<keyword evidence="1" id="KW-0732">Signal</keyword>
<evidence type="ECO:0000313" key="3">
    <source>
        <dbReference type="Proteomes" id="UP000004471"/>
    </source>
</evidence>
<dbReference type="EMBL" id="AEAH01000900">
    <property type="protein sequence ID" value="EGH31035.1"/>
    <property type="molecule type" value="Genomic_DNA"/>
</dbReference>
<reference evidence="2 3" key="1">
    <citation type="journal article" date="2011" name="PLoS Pathog.">
        <title>Dynamic evolution of pathogenicity revealed by sequencing and comparative genomics of 19 Pseudomonas syringae isolates.</title>
        <authorList>
            <person name="Baltrus D.A."/>
            <person name="Nishimura M.T."/>
            <person name="Romanchuk A."/>
            <person name="Chang J.H."/>
            <person name="Mukhtar M.S."/>
            <person name="Cherkis K."/>
            <person name="Roach J."/>
            <person name="Grant S.R."/>
            <person name="Jones C.D."/>
            <person name="Dangl J.L."/>
        </authorList>
    </citation>
    <scope>NUCLEOTIDE SEQUENCE [LARGE SCALE GENOMIC DNA]</scope>
    <source>
        <strain evidence="3">M301072PT</strain>
    </source>
</reference>
<evidence type="ECO:0000256" key="1">
    <source>
        <dbReference type="SAM" id="SignalP"/>
    </source>
</evidence>
<dbReference type="AlphaFoldDB" id="F3FLE9"/>